<name>A0ABN5IWJ2_9CAUL</name>
<accession>A0ABN5IWJ2</accession>
<evidence type="ECO:0000313" key="3">
    <source>
        <dbReference type="EMBL" id="AVQ03395.1"/>
    </source>
</evidence>
<dbReference type="PANTHER" id="PTHR30273:SF2">
    <property type="entry name" value="PROTEIN FECR"/>
    <property type="match status" value="1"/>
</dbReference>
<dbReference type="PANTHER" id="PTHR30273">
    <property type="entry name" value="PERIPLASMIC SIGNAL SENSOR AND SIGMA FACTOR ACTIVATOR FECR-RELATED"/>
    <property type="match status" value="1"/>
</dbReference>
<keyword evidence="4" id="KW-1185">Reference proteome</keyword>
<dbReference type="InterPro" id="IPR012373">
    <property type="entry name" value="Ferrdict_sens_TM"/>
</dbReference>
<gene>
    <name evidence="3" type="ORF">B7G68_17000</name>
</gene>
<dbReference type="PIRSF" id="PIRSF018266">
    <property type="entry name" value="FecR"/>
    <property type="match status" value="1"/>
</dbReference>
<dbReference type="InterPro" id="IPR006860">
    <property type="entry name" value="FecR"/>
</dbReference>
<proteinExistence type="predicted"/>
<evidence type="ECO:0000259" key="2">
    <source>
        <dbReference type="Pfam" id="PF16220"/>
    </source>
</evidence>
<feature type="domain" description="FecR N-terminal" evidence="2">
    <location>
        <begin position="14"/>
        <end position="52"/>
    </location>
</feature>
<organism evidence="3 4">
    <name type="scientific">Caulobacter segnis</name>
    <dbReference type="NCBI Taxonomy" id="88688"/>
    <lineage>
        <taxon>Bacteria</taxon>
        <taxon>Pseudomonadati</taxon>
        <taxon>Pseudomonadota</taxon>
        <taxon>Alphaproteobacteria</taxon>
        <taxon>Caulobacterales</taxon>
        <taxon>Caulobacteraceae</taxon>
        <taxon>Caulobacter</taxon>
    </lineage>
</organism>
<protein>
    <submittedName>
        <fullName evidence="3">DUF4880 domain-containing protein</fullName>
    </submittedName>
</protein>
<sequence>MERDTGSRREAVRQAAALWVVRLDDPSCSDADRAAFEAWRGESFEHEATYEREAVAWARIDRVRALRPGLQRPDADLLAATPQPQPQPRLSALSRSPWARGLAASAAMALLVAGSLSFGTSTAYATAIGERRVVVLGDNSRIELNTDSKVVVRFKRGVREVKLIKGEALFDAAPDARPFVVKAADAVIAADGSAEVAVRLRSDGAAVTVKKGAVDVDPVRADAKDDMRLTAGVAAIYDSRGARSRVVSNAEIDRSLAWRQGAIALNGQSLAQAAAEFNRYNHRQIRIADPSIAHLRLAGYFQTTEPTSFVNAVTSAFPVSASEGADGAIRLSRRS</sequence>
<dbReference type="InterPro" id="IPR032623">
    <property type="entry name" value="FecR_N"/>
</dbReference>
<dbReference type="EMBL" id="CP027850">
    <property type="protein sequence ID" value="AVQ03395.1"/>
    <property type="molecule type" value="Genomic_DNA"/>
</dbReference>
<dbReference type="Proteomes" id="UP000240527">
    <property type="component" value="Chromosome"/>
</dbReference>
<dbReference type="Gene3D" id="2.60.120.1440">
    <property type="match status" value="1"/>
</dbReference>
<feature type="domain" description="FecR protein" evidence="1">
    <location>
        <begin position="124"/>
        <end position="214"/>
    </location>
</feature>
<dbReference type="Pfam" id="PF04773">
    <property type="entry name" value="FecR"/>
    <property type="match status" value="1"/>
</dbReference>
<reference evidence="3 4" key="1">
    <citation type="journal article" date="2015" name="Biotechnol. Bioeng.">
        <title>Genome sequence and phenotypic characterization of Caulobacter segnis.</title>
        <authorList>
            <person name="Patel S."/>
            <person name="Fletcher B."/>
            <person name="Scott D.C."/>
            <person name="Ely B."/>
        </authorList>
    </citation>
    <scope>NUCLEOTIDE SEQUENCE [LARGE SCALE GENOMIC DNA]</scope>
    <source>
        <strain evidence="3 4">TK0059</strain>
    </source>
</reference>
<dbReference type="Pfam" id="PF16220">
    <property type="entry name" value="DUF4880"/>
    <property type="match status" value="1"/>
</dbReference>
<evidence type="ECO:0000259" key="1">
    <source>
        <dbReference type="Pfam" id="PF04773"/>
    </source>
</evidence>
<evidence type="ECO:0000313" key="4">
    <source>
        <dbReference type="Proteomes" id="UP000240527"/>
    </source>
</evidence>